<gene>
    <name evidence="1" type="ORF">PG994_012944</name>
</gene>
<accession>A0ABR1T787</accession>
<reference evidence="1 2" key="1">
    <citation type="submission" date="2023-01" db="EMBL/GenBank/DDBJ databases">
        <title>Analysis of 21 Apiospora genomes using comparative genomics revels a genus with tremendous synthesis potential of carbohydrate active enzymes and secondary metabolites.</title>
        <authorList>
            <person name="Sorensen T."/>
        </authorList>
    </citation>
    <scope>NUCLEOTIDE SEQUENCE [LARGE SCALE GENOMIC DNA]</scope>
    <source>
        <strain evidence="1 2">CBS 135458</strain>
    </source>
</reference>
<dbReference type="EMBL" id="JAQQWL010000013">
    <property type="protein sequence ID" value="KAK8042461.1"/>
    <property type="molecule type" value="Genomic_DNA"/>
</dbReference>
<name>A0ABR1T787_9PEZI</name>
<proteinExistence type="predicted"/>
<evidence type="ECO:0000313" key="1">
    <source>
        <dbReference type="EMBL" id="KAK8042461.1"/>
    </source>
</evidence>
<keyword evidence="2" id="KW-1185">Reference proteome</keyword>
<dbReference type="GeneID" id="92097416"/>
<organism evidence="1 2">
    <name type="scientific">Apiospora phragmitis</name>
    <dbReference type="NCBI Taxonomy" id="2905665"/>
    <lineage>
        <taxon>Eukaryota</taxon>
        <taxon>Fungi</taxon>
        <taxon>Dikarya</taxon>
        <taxon>Ascomycota</taxon>
        <taxon>Pezizomycotina</taxon>
        <taxon>Sordariomycetes</taxon>
        <taxon>Xylariomycetidae</taxon>
        <taxon>Amphisphaeriales</taxon>
        <taxon>Apiosporaceae</taxon>
        <taxon>Apiospora</taxon>
    </lineage>
</organism>
<comment type="caution">
    <text evidence="1">The sequence shown here is derived from an EMBL/GenBank/DDBJ whole genome shotgun (WGS) entry which is preliminary data.</text>
</comment>
<dbReference type="Proteomes" id="UP001480595">
    <property type="component" value="Unassembled WGS sequence"/>
</dbReference>
<protein>
    <submittedName>
        <fullName evidence="1">Uncharacterized protein</fullName>
    </submittedName>
</protein>
<sequence length="207" mass="23056">MPSFLVQQPYVWVEGSTTTRRPQGRYQEKATLYRGKALTGISDDCSAFQCADVFSKFKTCIGAKITTGSSDSHTQYKTGFDCGTAKYTMHDPKDFTPQPPFPNKPKTPLTVHNGVCYGADRFDSHGDIHAERVSQFSGYVCGGLAVKKIQAGKPKTFLEFHINNGAPYWFRFYWQDGCELENGSTEMDSPNPLTEKDVGYGKCSENL</sequence>
<evidence type="ECO:0000313" key="2">
    <source>
        <dbReference type="Proteomes" id="UP001480595"/>
    </source>
</evidence>
<dbReference type="RefSeq" id="XP_066709314.1">
    <property type="nucleotide sequence ID" value="XM_066864353.1"/>
</dbReference>